<dbReference type="PANTHER" id="PTHR10357:SF179">
    <property type="entry name" value="NEUTRAL AND BASIC AMINO ACID TRANSPORT PROTEIN RBAT"/>
    <property type="match status" value="1"/>
</dbReference>
<dbReference type="Gene3D" id="3.90.400.10">
    <property type="entry name" value="Oligo-1,6-glucosidase, Domain 2"/>
    <property type="match status" value="1"/>
</dbReference>
<dbReference type="GO" id="GO:0005975">
    <property type="term" value="P:carbohydrate metabolic process"/>
    <property type="evidence" value="ECO:0007669"/>
    <property type="project" value="InterPro"/>
</dbReference>
<evidence type="ECO:0000259" key="4">
    <source>
        <dbReference type="SMART" id="SM00642"/>
    </source>
</evidence>
<name>A0AAU9W3I8_9CNID</name>
<evidence type="ECO:0000256" key="1">
    <source>
        <dbReference type="ARBA" id="ARBA00022801"/>
    </source>
</evidence>
<dbReference type="SMART" id="SM00642">
    <property type="entry name" value="Aamy"/>
    <property type="match status" value="1"/>
</dbReference>
<dbReference type="InterPro" id="IPR017853">
    <property type="entry name" value="GH"/>
</dbReference>
<dbReference type="InterPro" id="IPR006047">
    <property type="entry name" value="GH13_cat_dom"/>
</dbReference>
<keyword evidence="6" id="KW-1185">Reference proteome</keyword>
<dbReference type="GO" id="GO:0016798">
    <property type="term" value="F:hydrolase activity, acting on glycosyl bonds"/>
    <property type="evidence" value="ECO:0007669"/>
    <property type="project" value="UniProtKB-KW"/>
</dbReference>
<dbReference type="Gene3D" id="3.20.20.80">
    <property type="entry name" value="Glycosidases"/>
    <property type="match status" value="2"/>
</dbReference>
<dbReference type="Pfam" id="PF00128">
    <property type="entry name" value="Alpha-amylase"/>
    <property type="match status" value="1"/>
</dbReference>
<reference evidence="5 6" key="1">
    <citation type="submission" date="2022-05" db="EMBL/GenBank/DDBJ databases">
        <authorList>
            <consortium name="Genoscope - CEA"/>
            <person name="William W."/>
        </authorList>
    </citation>
    <scope>NUCLEOTIDE SEQUENCE [LARGE SCALE GENOMIC DNA]</scope>
</reference>
<dbReference type="Proteomes" id="UP001159428">
    <property type="component" value="Unassembled WGS sequence"/>
</dbReference>
<evidence type="ECO:0000313" key="6">
    <source>
        <dbReference type="Proteomes" id="UP001159428"/>
    </source>
</evidence>
<gene>
    <name evidence="5" type="ORF">PMEA_00029021</name>
</gene>
<dbReference type="SUPFAM" id="SSF51445">
    <property type="entry name" value="(Trans)glycosidases"/>
    <property type="match status" value="1"/>
</dbReference>
<dbReference type="EMBL" id="CALNXJ010000006">
    <property type="protein sequence ID" value="CAH3042794.1"/>
    <property type="molecule type" value="Genomic_DNA"/>
</dbReference>
<dbReference type="AlphaFoldDB" id="A0AAU9W3I8"/>
<keyword evidence="3" id="KW-0472">Membrane</keyword>
<protein>
    <recommendedName>
        <fullName evidence="4">Glycosyl hydrolase family 13 catalytic domain-containing protein</fullName>
    </recommendedName>
</protein>
<keyword evidence="2" id="KW-0326">Glycosidase</keyword>
<evidence type="ECO:0000256" key="3">
    <source>
        <dbReference type="SAM" id="Phobius"/>
    </source>
</evidence>
<accession>A0AAU9W3I8</accession>
<keyword evidence="1" id="KW-0378">Hydrolase</keyword>
<comment type="caution">
    <text evidence="5">The sequence shown here is derived from an EMBL/GenBank/DDBJ whole genome shotgun (WGS) entry which is preliminary data.</text>
</comment>
<sequence length="564" mass="64747">MVAEDLGAMWPMIVAILAAVILNAVIFTLLKGYKARKEQNERKKWWKENVIYHIYPRSFQDSSGDGNGDLRGIMNRLDYFEYMGIKILYLSPIFKSPMVDNGYDISDFTDIDPLFGDLNDFDELLKAMHVRDMKLVLDFVPNHTSDEHPWFLESRASRESPKRDWYVWNDPSPGGGVPNNWVSVFGGSAWSYDTRTGQYYLHQFCPEQPDLNLRNAEVRQALKEVLMFWLDKGVDGFRVDAVPHLVEDSKFLDEPTKPEYDPLRPNYDHLEHIYTKNLWDNHKIVQEWRTLLNQYKVPYRILIGEIMADLPDVMKYYGGRYSEFDFPFNFGFLGLSKSTTAQDLYKLIIDYLTALPRGKWPNWLLGNHDVSRIGTKVGHGYSRALNVLLLTLPGTAVTYYGEEIGMTDAEVPLKTSKDFRDPQRSPMQWCSKQNAGFTHGVKPWLPVAKNFKTVNVEDQMADPTSALQLYRELLRIRSSSQCLKELGFKVVHVDSSILAYTRSAKHCKFLIIVNFGQESWTGSLDNISGSGVVEVDSEMKMRGAKILFDNIKLSKAQALVVKIP</sequence>
<dbReference type="InterPro" id="IPR045857">
    <property type="entry name" value="O16G_dom_2"/>
</dbReference>
<proteinExistence type="predicted"/>
<evidence type="ECO:0000256" key="2">
    <source>
        <dbReference type="ARBA" id="ARBA00023295"/>
    </source>
</evidence>
<dbReference type="FunFam" id="3.90.400.10:FF:000002">
    <property type="entry name" value="Sucrose isomerase"/>
    <property type="match status" value="1"/>
</dbReference>
<keyword evidence="3" id="KW-0812">Transmembrane</keyword>
<dbReference type="PANTHER" id="PTHR10357">
    <property type="entry name" value="ALPHA-AMYLASE FAMILY MEMBER"/>
    <property type="match status" value="1"/>
</dbReference>
<feature type="transmembrane region" description="Helical" evidence="3">
    <location>
        <begin position="12"/>
        <end position="33"/>
    </location>
</feature>
<organism evidence="5 6">
    <name type="scientific">Pocillopora meandrina</name>
    <dbReference type="NCBI Taxonomy" id="46732"/>
    <lineage>
        <taxon>Eukaryota</taxon>
        <taxon>Metazoa</taxon>
        <taxon>Cnidaria</taxon>
        <taxon>Anthozoa</taxon>
        <taxon>Hexacorallia</taxon>
        <taxon>Scleractinia</taxon>
        <taxon>Astrocoeniina</taxon>
        <taxon>Pocilloporidae</taxon>
        <taxon>Pocillopora</taxon>
    </lineage>
</organism>
<dbReference type="Gene3D" id="2.60.40.1180">
    <property type="entry name" value="Golgi alpha-mannosidase II"/>
    <property type="match status" value="1"/>
</dbReference>
<dbReference type="InterPro" id="IPR013780">
    <property type="entry name" value="Glyco_hydro_b"/>
</dbReference>
<feature type="domain" description="Glycosyl hydrolase family 13 catalytic" evidence="4">
    <location>
        <begin position="53"/>
        <end position="424"/>
    </location>
</feature>
<evidence type="ECO:0000313" key="5">
    <source>
        <dbReference type="EMBL" id="CAH3042794.1"/>
    </source>
</evidence>
<keyword evidence="3" id="KW-1133">Transmembrane helix</keyword>